<protein>
    <submittedName>
        <fullName evidence="2">Uncharacterized protein</fullName>
    </submittedName>
</protein>
<organism evidence="2 3">
    <name type="scientific">Symbiodinium pilosum</name>
    <name type="common">Dinoflagellate</name>
    <dbReference type="NCBI Taxonomy" id="2952"/>
    <lineage>
        <taxon>Eukaryota</taxon>
        <taxon>Sar</taxon>
        <taxon>Alveolata</taxon>
        <taxon>Dinophyceae</taxon>
        <taxon>Suessiales</taxon>
        <taxon>Symbiodiniaceae</taxon>
        <taxon>Symbiodinium</taxon>
    </lineage>
</organism>
<feature type="compositionally biased region" description="Basic and acidic residues" evidence="1">
    <location>
        <begin position="158"/>
        <end position="168"/>
    </location>
</feature>
<sequence length="884" mass="99999">MAASASSSQGINREQPVDANVVRERVTNQMMRAQDLALQVIDRHQSATRQEVANLDADIDKQPRTWVIAVDDNQKRLRVEALWSDSKLRWVRHHVVAKASRQLDINTWYNVCRKIRAIKRKEGAEKYRPRNVHWVEAAKQIAEERREANKGRGQTDPPRPRPPHDRPVHHGHLGHLRAAACQDDGRLQAVVDNRRWLRKITPHATIESQRARFGPCAEGPRSGGQGRRRLRHSHRAQVIKNQRITTGAAAHQKQHILYLMEWERAEEDVLVRKLKTAILNIQQEVSSRDNFNAFLVEAIKDSAAKSQPLPYFQRETWSPNNIQDTVHHNHEFSLASAADSYTLENFLADPPIYDMTQYTWNGDHEQGLFRATPSRFTDSEAEDMSANAKIRTLSDDDPMSESSASSEFRARIRRVCSLKSIKDVEKFLKKEELRCNDDEEVDIEEFEGLEAEIDDEEEAFEDYEFEATNEAVPTWSHEFEEGPPKLEIERLMDLKPISEEQATNANYKRLYEDCMIGDTETGNGSDEEDSWRENSVGIVEKYRLKSDDGLPALFYRLPKDGEPGVIVLSHVDDLEVFATKRGSEDLVKKLKAEGLKVKVEGPLEREHGSIGFLKRTFTATSEGVEITMNAKYVESLEEVLQLEKAFEKKLPIPADGGRAINNQKGAETPSTPEDGRLYRKGVGILLYLAPERPDLMFALKKLSMKLASPAQGDLELLRFVGKYLKGVFLQKLIERITGIAPEVRLCIEEQAAPAAPAYHPPADEPEPTEKGPETMAKREDKKREAEKEKETDSANPDGSSNEGEEKEEEEDSSASSATSSEEEKEPESANPDGPILESVPATEEGDLEAAREKTASDLNEAYLEAVRPAVTRVEDVFVTRNELR</sequence>
<proteinExistence type="predicted"/>
<feature type="compositionally biased region" description="Basic and acidic residues" evidence="1">
    <location>
        <begin position="767"/>
        <end position="792"/>
    </location>
</feature>
<reference evidence="2" key="1">
    <citation type="submission" date="2021-02" db="EMBL/GenBank/DDBJ databases">
        <authorList>
            <person name="Dougan E. K."/>
            <person name="Rhodes N."/>
            <person name="Thang M."/>
            <person name="Chan C."/>
        </authorList>
    </citation>
    <scope>NUCLEOTIDE SEQUENCE</scope>
</reference>
<feature type="compositionally biased region" description="Acidic residues" evidence="1">
    <location>
        <begin position="802"/>
        <end position="812"/>
    </location>
</feature>
<feature type="region of interest" description="Disordered" evidence="1">
    <location>
        <begin position="145"/>
        <end position="171"/>
    </location>
</feature>
<dbReference type="Proteomes" id="UP000649617">
    <property type="component" value="Unassembled WGS sequence"/>
</dbReference>
<dbReference type="AlphaFoldDB" id="A0A812SSM0"/>
<dbReference type="EMBL" id="CAJNIZ010026247">
    <property type="protein sequence ID" value="CAE7490397.1"/>
    <property type="molecule type" value="Genomic_DNA"/>
</dbReference>
<name>A0A812SSM0_SYMPI</name>
<evidence type="ECO:0000313" key="3">
    <source>
        <dbReference type="Proteomes" id="UP000649617"/>
    </source>
</evidence>
<comment type="caution">
    <text evidence="2">The sequence shown here is derived from an EMBL/GenBank/DDBJ whole genome shotgun (WGS) entry which is preliminary data.</text>
</comment>
<evidence type="ECO:0000313" key="2">
    <source>
        <dbReference type="EMBL" id="CAE7490397.1"/>
    </source>
</evidence>
<accession>A0A812SSM0</accession>
<dbReference type="OrthoDB" id="425860at2759"/>
<evidence type="ECO:0000256" key="1">
    <source>
        <dbReference type="SAM" id="MobiDB-lite"/>
    </source>
</evidence>
<feature type="region of interest" description="Disordered" evidence="1">
    <location>
        <begin position="754"/>
        <end position="854"/>
    </location>
</feature>
<gene>
    <name evidence="2" type="ORF">SPIL2461_LOCUS12636</name>
</gene>
<keyword evidence="3" id="KW-1185">Reference proteome</keyword>